<protein>
    <submittedName>
        <fullName evidence="3">Kelch motif protein</fullName>
    </submittedName>
</protein>
<dbReference type="PANTHER" id="PTHR24412">
    <property type="entry name" value="KELCH PROTEIN"/>
    <property type="match status" value="1"/>
</dbReference>
<dbReference type="Gene3D" id="2.120.10.80">
    <property type="entry name" value="Kelch-type beta propeller"/>
    <property type="match status" value="1"/>
</dbReference>
<accession>A0A2A9CSY5</accession>
<comment type="caution">
    <text evidence="3">The sequence shown here is derived from an EMBL/GenBank/DDBJ whole genome shotgun (WGS) entry which is preliminary data.</text>
</comment>
<dbReference type="EMBL" id="PDJC01000001">
    <property type="protein sequence ID" value="PFG16679.1"/>
    <property type="molecule type" value="Genomic_DNA"/>
</dbReference>
<reference evidence="3 4" key="1">
    <citation type="submission" date="2017-10" db="EMBL/GenBank/DDBJ databases">
        <title>Sequencing the genomes of 1000 actinobacteria strains.</title>
        <authorList>
            <person name="Klenk H.-P."/>
        </authorList>
    </citation>
    <scope>NUCLEOTIDE SEQUENCE [LARGE SCALE GENOMIC DNA]</scope>
    <source>
        <strain evidence="3 4">DSM 15597</strain>
    </source>
</reference>
<dbReference type="PANTHER" id="PTHR24412:SF489">
    <property type="entry name" value="RING FINGER DOMAIN AND KELCH REPEAT-CONTAINING PROTEIN DDB_G0271372"/>
    <property type="match status" value="1"/>
</dbReference>
<dbReference type="OrthoDB" id="3420153at2"/>
<dbReference type="Proteomes" id="UP000226079">
    <property type="component" value="Unassembled WGS sequence"/>
</dbReference>
<keyword evidence="4" id="KW-1185">Reference proteome</keyword>
<dbReference type="AlphaFoldDB" id="A0A2A9CSY5"/>
<name>A0A2A9CSY5_9ACTN</name>
<proteinExistence type="predicted"/>
<sequence>MPDLLDELKLLDPVAEPLSVHPDSLDQLRTGVLASPRPLHRRWIAPLAAAAAVVIAVSVIWSGLPGNGKGTGIPADSPSAQVPVNTWVPTATSPLSPRYYSVAVWADHSFFVIGGTNSPLCPMGDDCPEPTYLRDGARYDPTTDQWSPIAAAPDDVRAIPVTPRQKTVLLGRTIYMVGGGSLLGYNLDSNTWRTLPLPAGDVITMGAFHEALVAVSNEDGPVGRISYSTLDPAQGTWVRHLPDGKLRGTTSTAAVVGDSIVLTGMLSSSPAGPWEVDTIDLASGKVGHSDRPKLETQHLDPMSLATSQSHYAVWRGLTNEAGFFDPRTDAWFSVALPKGKGAFAGKLRNFDVYWPITVAGMVPLRGYLYDPEKKLWSDTPAMPTAPDTPVIAGGPESVLSCFGFDFTTKKFGTQCYVLKPAEATLASP</sequence>
<evidence type="ECO:0000313" key="4">
    <source>
        <dbReference type="Proteomes" id="UP000226079"/>
    </source>
</evidence>
<dbReference type="InterPro" id="IPR006652">
    <property type="entry name" value="Kelch_1"/>
</dbReference>
<evidence type="ECO:0000313" key="3">
    <source>
        <dbReference type="EMBL" id="PFG16679.1"/>
    </source>
</evidence>
<keyword evidence="1" id="KW-0880">Kelch repeat</keyword>
<keyword evidence="2" id="KW-0677">Repeat</keyword>
<evidence type="ECO:0000256" key="2">
    <source>
        <dbReference type="ARBA" id="ARBA00022737"/>
    </source>
</evidence>
<organism evidence="3 4">
    <name type="scientific">Propionicimonas paludicola</name>
    <dbReference type="NCBI Taxonomy" id="185243"/>
    <lineage>
        <taxon>Bacteria</taxon>
        <taxon>Bacillati</taxon>
        <taxon>Actinomycetota</taxon>
        <taxon>Actinomycetes</taxon>
        <taxon>Propionibacteriales</taxon>
        <taxon>Nocardioidaceae</taxon>
        <taxon>Propionicimonas</taxon>
    </lineage>
</organism>
<dbReference type="InterPro" id="IPR015915">
    <property type="entry name" value="Kelch-typ_b-propeller"/>
</dbReference>
<evidence type="ECO:0000256" key="1">
    <source>
        <dbReference type="ARBA" id="ARBA00022441"/>
    </source>
</evidence>
<dbReference type="Pfam" id="PF01344">
    <property type="entry name" value="Kelch_1"/>
    <property type="match status" value="1"/>
</dbReference>
<dbReference type="RefSeq" id="WP_098460192.1">
    <property type="nucleotide sequence ID" value="NZ_PDJC01000001.1"/>
</dbReference>
<gene>
    <name evidence="3" type="ORF">ATK74_1230</name>
</gene>
<dbReference type="SUPFAM" id="SSF117281">
    <property type="entry name" value="Kelch motif"/>
    <property type="match status" value="1"/>
</dbReference>